<accession>R7VHT4</accession>
<keyword evidence="3" id="KW-1185">Reference proteome</keyword>
<dbReference type="EMBL" id="KB293909">
    <property type="protein sequence ID" value="ELU15245.1"/>
    <property type="molecule type" value="Genomic_DNA"/>
</dbReference>
<evidence type="ECO:0000313" key="2">
    <source>
        <dbReference type="EnsemblMetazoa" id="CapteP213964"/>
    </source>
</evidence>
<gene>
    <name evidence="1" type="ORF">CAPTEDRAFT_213964</name>
</gene>
<reference evidence="2" key="3">
    <citation type="submission" date="2015-06" db="UniProtKB">
        <authorList>
            <consortium name="EnsemblMetazoa"/>
        </authorList>
    </citation>
    <scope>IDENTIFICATION</scope>
</reference>
<evidence type="ECO:0000313" key="1">
    <source>
        <dbReference type="EMBL" id="ELU15245.1"/>
    </source>
</evidence>
<sequence>MAKTNARFQEKNNFNVESMSFYINEIETYKDKFRYKQFVINLRADELMSCRHTSPSAKKSIHPQPVLMKWDIAVGEAAFYEGHRLTRFHKQGPFDMAHVIV</sequence>
<evidence type="ECO:0000313" key="3">
    <source>
        <dbReference type="Proteomes" id="UP000014760"/>
    </source>
</evidence>
<organism evidence="1">
    <name type="scientific">Capitella teleta</name>
    <name type="common">Polychaete worm</name>
    <dbReference type="NCBI Taxonomy" id="283909"/>
    <lineage>
        <taxon>Eukaryota</taxon>
        <taxon>Metazoa</taxon>
        <taxon>Spiralia</taxon>
        <taxon>Lophotrochozoa</taxon>
        <taxon>Annelida</taxon>
        <taxon>Polychaeta</taxon>
        <taxon>Sedentaria</taxon>
        <taxon>Scolecida</taxon>
        <taxon>Capitellidae</taxon>
        <taxon>Capitella</taxon>
    </lineage>
</organism>
<reference evidence="1 3" key="2">
    <citation type="journal article" date="2013" name="Nature">
        <title>Insights into bilaterian evolution from three spiralian genomes.</title>
        <authorList>
            <person name="Simakov O."/>
            <person name="Marletaz F."/>
            <person name="Cho S.J."/>
            <person name="Edsinger-Gonzales E."/>
            <person name="Havlak P."/>
            <person name="Hellsten U."/>
            <person name="Kuo D.H."/>
            <person name="Larsson T."/>
            <person name="Lv J."/>
            <person name="Arendt D."/>
            <person name="Savage R."/>
            <person name="Osoegawa K."/>
            <person name="de Jong P."/>
            <person name="Grimwood J."/>
            <person name="Chapman J.A."/>
            <person name="Shapiro H."/>
            <person name="Aerts A."/>
            <person name="Otillar R.P."/>
            <person name="Terry A.Y."/>
            <person name="Boore J.L."/>
            <person name="Grigoriev I.V."/>
            <person name="Lindberg D.R."/>
            <person name="Seaver E.C."/>
            <person name="Weisblat D.A."/>
            <person name="Putnam N.H."/>
            <person name="Rokhsar D.S."/>
        </authorList>
    </citation>
    <scope>NUCLEOTIDE SEQUENCE</scope>
    <source>
        <strain evidence="1 3">I ESC-2004</strain>
    </source>
</reference>
<dbReference type="AlphaFoldDB" id="R7VHT4"/>
<dbReference type="Proteomes" id="UP000014760">
    <property type="component" value="Unassembled WGS sequence"/>
</dbReference>
<protein>
    <submittedName>
        <fullName evidence="1 2">Uncharacterized protein</fullName>
    </submittedName>
</protein>
<dbReference type="HOGENOM" id="CLU_2294297_0_0_1"/>
<name>R7VHT4_CAPTE</name>
<proteinExistence type="predicted"/>
<dbReference type="EnsemblMetazoa" id="CapteT213964">
    <property type="protein sequence ID" value="CapteP213964"/>
    <property type="gene ID" value="CapteG213964"/>
</dbReference>
<dbReference type="EMBL" id="AMQN01018109">
    <property type="status" value="NOT_ANNOTATED_CDS"/>
    <property type="molecule type" value="Genomic_DNA"/>
</dbReference>
<reference evidence="3" key="1">
    <citation type="submission" date="2012-12" db="EMBL/GenBank/DDBJ databases">
        <authorList>
            <person name="Hellsten U."/>
            <person name="Grimwood J."/>
            <person name="Chapman J.A."/>
            <person name="Shapiro H."/>
            <person name="Aerts A."/>
            <person name="Otillar R.P."/>
            <person name="Terry A.Y."/>
            <person name="Boore J.L."/>
            <person name="Simakov O."/>
            <person name="Marletaz F."/>
            <person name="Cho S.-J."/>
            <person name="Edsinger-Gonzales E."/>
            <person name="Havlak P."/>
            <person name="Kuo D.-H."/>
            <person name="Larsson T."/>
            <person name="Lv J."/>
            <person name="Arendt D."/>
            <person name="Savage R."/>
            <person name="Osoegawa K."/>
            <person name="de Jong P."/>
            <person name="Lindberg D.R."/>
            <person name="Seaver E.C."/>
            <person name="Weisblat D.A."/>
            <person name="Putnam N.H."/>
            <person name="Grigoriev I.V."/>
            <person name="Rokhsar D.S."/>
        </authorList>
    </citation>
    <scope>NUCLEOTIDE SEQUENCE</scope>
    <source>
        <strain evidence="3">I ESC-2004</strain>
    </source>
</reference>